<dbReference type="InterPro" id="IPR052343">
    <property type="entry name" value="Retrotransposon-Effector_Assoc"/>
</dbReference>
<protein>
    <recommendedName>
        <fullName evidence="3">Reverse transcriptase domain-containing protein</fullName>
    </recommendedName>
</protein>
<dbReference type="AlphaFoldDB" id="A0A8J5HB42"/>
<name>A0A8J5HB42_ZINOF</name>
<keyword evidence="2" id="KW-1185">Reference proteome</keyword>
<dbReference type="PANTHER" id="PTHR46890:SF48">
    <property type="entry name" value="RNA-DIRECTED DNA POLYMERASE"/>
    <property type="match status" value="1"/>
</dbReference>
<evidence type="ECO:0000313" key="2">
    <source>
        <dbReference type="Proteomes" id="UP000734854"/>
    </source>
</evidence>
<gene>
    <name evidence="1" type="ORF">ZIOFF_014057</name>
</gene>
<comment type="caution">
    <text evidence="1">The sequence shown here is derived from an EMBL/GenBank/DDBJ whole genome shotgun (WGS) entry which is preliminary data.</text>
</comment>
<dbReference type="EMBL" id="JACMSC010000004">
    <property type="protein sequence ID" value="KAG6524166.1"/>
    <property type="molecule type" value="Genomic_DNA"/>
</dbReference>
<dbReference type="PANTHER" id="PTHR46890">
    <property type="entry name" value="NON-LTR RETROLELEMENT REVERSE TRANSCRIPTASE-LIKE PROTEIN-RELATED"/>
    <property type="match status" value="1"/>
</dbReference>
<sequence length="389" mass="44716">MAEFKAPRCLSNHPTGIVSILEERTHIKKPYKFYNMWTTHEDFNRLVDRGWEQANELDQRVTAQCRLKLKLNLLKRDLKQLNKQHFHHISEQAARGRCQLENLQEAGLTGGQIQRIAESSHQLGVPIEKTPIQMSCMQYGRLLTTKQQSSLIIIPTEEEIKKALFNIGDQKVPRRDGPISYSTVYYKVISKLLAAHLADEADHLLHPAQVAFVKGTTIMDNIHLAQELLRNYNRKRLSPRCILKVDLQKVFDSCEHLRIAHLAYADDLLLLARGHIPSVTILATCLTSFGEMTNLYANLVKSCIYMARVEKPNFDHRELLNTLSYAGKEQLITSVWQEVECFWKSILSLPCGVIDHIYSLLKGYMWAIKHPLIAWAKLCKPKAEKRGER</sequence>
<reference evidence="1 2" key="1">
    <citation type="submission" date="2020-08" db="EMBL/GenBank/DDBJ databases">
        <title>Plant Genome Project.</title>
        <authorList>
            <person name="Zhang R.-G."/>
        </authorList>
    </citation>
    <scope>NUCLEOTIDE SEQUENCE [LARGE SCALE GENOMIC DNA]</scope>
    <source>
        <tissue evidence="1">Rhizome</tissue>
    </source>
</reference>
<evidence type="ECO:0000313" key="1">
    <source>
        <dbReference type="EMBL" id="KAG6524166.1"/>
    </source>
</evidence>
<accession>A0A8J5HB42</accession>
<dbReference type="Proteomes" id="UP000734854">
    <property type="component" value="Unassembled WGS sequence"/>
</dbReference>
<evidence type="ECO:0008006" key="3">
    <source>
        <dbReference type="Google" id="ProtNLM"/>
    </source>
</evidence>
<proteinExistence type="predicted"/>
<organism evidence="1 2">
    <name type="scientific">Zingiber officinale</name>
    <name type="common">Ginger</name>
    <name type="synonym">Amomum zingiber</name>
    <dbReference type="NCBI Taxonomy" id="94328"/>
    <lineage>
        <taxon>Eukaryota</taxon>
        <taxon>Viridiplantae</taxon>
        <taxon>Streptophyta</taxon>
        <taxon>Embryophyta</taxon>
        <taxon>Tracheophyta</taxon>
        <taxon>Spermatophyta</taxon>
        <taxon>Magnoliopsida</taxon>
        <taxon>Liliopsida</taxon>
        <taxon>Zingiberales</taxon>
        <taxon>Zingiberaceae</taxon>
        <taxon>Zingiber</taxon>
    </lineage>
</organism>